<dbReference type="InterPro" id="IPR018422">
    <property type="entry name" value="Cation/H_exchanger_CPA1"/>
</dbReference>
<evidence type="ECO:0000256" key="8">
    <source>
        <dbReference type="ARBA" id="ARBA00023136"/>
    </source>
</evidence>
<dbReference type="GO" id="GO:0015386">
    <property type="term" value="F:potassium:proton antiporter activity"/>
    <property type="evidence" value="ECO:0007669"/>
    <property type="project" value="TreeGrafter"/>
</dbReference>
<evidence type="ECO:0000256" key="6">
    <source>
        <dbReference type="ARBA" id="ARBA00023053"/>
    </source>
</evidence>
<feature type="transmembrane region" description="Helical" evidence="10">
    <location>
        <begin position="391"/>
        <end position="414"/>
    </location>
</feature>
<keyword evidence="7 10" id="KW-0406">Ion transport</keyword>
<comment type="similarity">
    <text evidence="10">Belongs to the monovalent cation:proton antiporter 1 (CPA1) transporter (TC 2.A.36) family.</text>
</comment>
<evidence type="ECO:0000256" key="3">
    <source>
        <dbReference type="ARBA" id="ARBA00022475"/>
    </source>
</evidence>
<dbReference type="NCBIfam" id="TIGR00831">
    <property type="entry name" value="a_cpa1"/>
    <property type="match status" value="1"/>
</dbReference>
<evidence type="ECO:0000256" key="5">
    <source>
        <dbReference type="ARBA" id="ARBA00022989"/>
    </source>
</evidence>
<evidence type="ECO:0000259" key="11">
    <source>
        <dbReference type="Pfam" id="PF00999"/>
    </source>
</evidence>
<name>A0A0R1GWM0_9LACO</name>
<evidence type="ECO:0000313" key="13">
    <source>
        <dbReference type="Proteomes" id="UP000050909"/>
    </source>
</evidence>
<dbReference type="GO" id="GO:0005886">
    <property type="term" value="C:plasma membrane"/>
    <property type="evidence" value="ECO:0007669"/>
    <property type="project" value="UniProtKB-SubCell"/>
</dbReference>
<keyword evidence="10" id="KW-0050">Antiport</keyword>
<evidence type="ECO:0000256" key="1">
    <source>
        <dbReference type="ARBA" id="ARBA00004651"/>
    </source>
</evidence>
<accession>A0A0R1GWM0</accession>
<evidence type="ECO:0000256" key="7">
    <source>
        <dbReference type="ARBA" id="ARBA00023065"/>
    </source>
</evidence>
<gene>
    <name evidence="12" type="ORF">FC62_GL000440</name>
</gene>
<dbReference type="AlphaFoldDB" id="A0A0R1GWM0"/>
<dbReference type="RefSeq" id="WP_056945991.1">
    <property type="nucleotide sequence ID" value="NZ_AZCV01000001.1"/>
</dbReference>
<feature type="transmembrane region" description="Helical" evidence="10">
    <location>
        <begin position="213"/>
        <end position="231"/>
    </location>
</feature>
<keyword evidence="4 10" id="KW-0812">Transmembrane</keyword>
<protein>
    <recommendedName>
        <fullName evidence="11">Cation/H+ exchanger transmembrane domain-containing protein</fullName>
    </recommendedName>
</protein>
<sequence length="705" mass="78741">MTVQLLEGVVLLISLVVVSNVINHYFSAIPTSLIQIGLGLVLALTFSITIPLKTDWFLLLFVAPLLYNDGRTFPKQDLWSLKRPIIINSIVLVFFTTFVGGAIIHLLIPSLPYAASFALAAILSPTDPVAVHSITSQAKLPKWIVNLVAGESLINDASGLIGFKYGVAATMTGVFSLFEAAGDFVYISVVGALTGFIAISLIRYALRSLIRRGFNDVTILAVINFITPFLIYLIAEYLHASGVIAVVVAGIFTALRGRNYLESGSEYVVVTNKSWEIIVYILNGMIFLILGIELPVAMNQAIQNPDIHTGYAVALVFAIWFILFLIRVLWIYGSNFVQFVFQKSQGKREQVTLSDALLSGLTGVRGAITMAAALSIPPLLNNEQPFPNRPLILFIAAGVIVLSLVMAVVLIPILTKRAFKLQLKQTLDETVEENVAPADSMSEKEAKNYLYNSAVQAVEEQRRQNENQRAALDVIDEYQKLIASLMHEEFGTESDQAQVLLKDELTLRRVGFRGEASTLEYLMYNGQITQKVYLELRKELADAFDALTNLHQGREVKRLKRMSYHLKHSRGILRKQFQSMFKLRAKQNPEKAFASKEMAKNALKFLSDFLSDDKQKEHQYNQRVVYRLVVAYRRKIAQLKANEHEQNSNYDAQVYQLRIVAFAAQRAAISNLVDARKLAPTLADKLRQEVNFAESALQLTVDTTE</sequence>
<organism evidence="12 13">
    <name type="scientific">Amylolactobacillus amylotrophicus DSM 20534</name>
    <dbReference type="NCBI Taxonomy" id="1423722"/>
    <lineage>
        <taxon>Bacteria</taxon>
        <taxon>Bacillati</taxon>
        <taxon>Bacillota</taxon>
        <taxon>Bacilli</taxon>
        <taxon>Lactobacillales</taxon>
        <taxon>Lactobacillaceae</taxon>
        <taxon>Amylolactobacillus</taxon>
    </lineage>
</organism>
<keyword evidence="8 10" id="KW-0472">Membrane</keyword>
<feature type="transmembrane region" description="Helical" evidence="10">
    <location>
        <begin position="85"/>
        <end position="108"/>
    </location>
</feature>
<feature type="transmembrane region" description="Helical" evidence="10">
    <location>
        <begin position="237"/>
        <end position="256"/>
    </location>
</feature>
<evidence type="ECO:0000313" key="12">
    <source>
        <dbReference type="EMBL" id="KRK38749.1"/>
    </source>
</evidence>
<evidence type="ECO:0000256" key="9">
    <source>
        <dbReference type="ARBA" id="ARBA00023201"/>
    </source>
</evidence>
<keyword evidence="6 10" id="KW-0915">Sodium</keyword>
<reference evidence="12 13" key="1">
    <citation type="journal article" date="2015" name="Genome Announc.">
        <title>Expanding the biotechnology potential of lactobacilli through comparative genomics of 213 strains and associated genera.</title>
        <authorList>
            <person name="Sun Z."/>
            <person name="Harris H.M."/>
            <person name="McCann A."/>
            <person name="Guo C."/>
            <person name="Argimon S."/>
            <person name="Zhang W."/>
            <person name="Yang X."/>
            <person name="Jeffery I.B."/>
            <person name="Cooney J.C."/>
            <person name="Kagawa T.F."/>
            <person name="Liu W."/>
            <person name="Song Y."/>
            <person name="Salvetti E."/>
            <person name="Wrobel A."/>
            <person name="Rasinkangas P."/>
            <person name="Parkhill J."/>
            <person name="Rea M.C."/>
            <person name="O'Sullivan O."/>
            <person name="Ritari J."/>
            <person name="Douillard F.P."/>
            <person name="Paul Ross R."/>
            <person name="Yang R."/>
            <person name="Briner A.E."/>
            <person name="Felis G.E."/>
            <person name="de Vos W.M."/>
            <person name="Barrangou R."/>
            <person name="Klaenhammer T.R."/>
            <person name="Caufield P.W."/>
            <person name="Cui Y."/>
            <person name="Zhang H."/>
            <person name="O'Toole P.W."/>
        </authorList>
    </citation>
    <scope>NUCLEOTIDE SEQUENCE [LARGE SCALE GENOMIC DNA]</scope>
    <source>
        <strain evidence="12 13">DSM 20534</strain>
    </source>
</reference>
<keyword evidence="13" id="KW-1185">Reference proteome</keyword>
<dbReference type="Gene3D" id="6.10.140.1330">
    <property type="match status" value="1"/>
</dbReference>
<comment type="caution">
    <text evidence="10">Lacks conserved residue(s) required for the propagation of feature annotation.</text>
</comment>
<comment type="function">
    <text evidence="10">Na(+)/H(+) antiporter that extrudes sodium in exchange for external protons.</text>
</comment>
<dbReference type="GO" id="GO:0098719">
    <property type="term" value="P:sodium ion import across plasma membrane"/>
    <property type="evidence" value="ECO:0007669"/>
    <property type="project" value="TreeGrafter"/>
</dbReference>
<feature type="domain" description="Cation/H+ exchanger transmembrane" evidence="11">
    <location>
        <begin position="19"/>
        <end position="415"/>
    </location>
</feature>
<keyword evidence="9 10" id="KW-0739">Sodium transport</keyword>
<dbReference type="PATRIC" id="fig|1423722.3.peg.448"/>
<comment type="caution">
    <text evidence="12">The sequence shown here is derived from an EMBL/GenBank/DDBJ whole genome shotgun (WGS) entry which is preliminary data.</text>
</comment>
<dbReference type="Pfam" id="PF00999">
    <property type="entry name" value="Na_H_Exchanger"/>
    <property type="match status" value="1"/>
</dbReference>
<feature type="transmembrane region" description="Helical" evidence="10">
    <location>
        <begin position="310"/>
        <end position="332"/>
    </location>
</feature>
<feature type="transmembrane region" description="Helical" evidence="10">
    <location>
        <begin position="277"/>
        <end position="298"/>
    </location>
</feature>
<comment type="subcellular location">
    <subcellularLocation>
        <location evidence="1 10">Cell membrane</location>
        <topology evidence="1 10">Multi-pass membrane protein</topology>
    </subcellularLocation>
</comment>
<dbReference type="InterPro" id="IPR006153">
    <property type="entry name" value="Cation/H_exchanger_TM"/>
</dbReference>
<keyword evidence="5 10" id="KW-1133">Transmembrane helix</keyword>
<feature type="transmembrane region" description="Helical" evidence="10">
    <location>
        <begin position="184"/>
        <end position="206"/>
    </location>
</feature>
<keyword evidence="2 10" id="KW-0813">Transport</keyword>
<dbReference type="EMBL" id="AZCV01000001">
    <property type="protein sequence ID" value="KRK38749.1"/>
    <property type="molecule type" value="Genomic_DNA"/>
</dbReference>
<dbReference type="PANTHER" id="PTHR10110">
    <property type="entry name" value="SODIUM/HYDROGEN EXCHANGER"/>
    <property type="match status" value="1"/>
</dbReference>
<evidence type="ECO:0000256" key="2">
    <source>
        <dbReference type="ARBA" id="ARBA00022448"/>
    </source>
</evidence>
<dbReference type="PANTHER" id="PTHR10110:SF86">
    <property type="entry name" value="SODIUM_HYDROGEN EXCHANGER 7"/>
    <property type="match status" value="1"/>
</dbReference>
<dbReference type="Proteomes" id="UP000050909">
    <property type="component" value="Unassembled WGS sequence"/>
</dbReference>
<dbReference type="InterPro" id="IPR004705">
    <property type="entry name" value="Cation/H_exchanger_CPA1_bac"/>
</dbReference>
<keyword evidence="3 10" id="KW-1003">Cell membrane</keyword>
<dbReference type="GO" id="GO:0015385">
    <property type="term" value="F:sodium:proton antiporter activity"/>
    <property type="evidence" value="ECO:0007669"/>
    <property type="project" value="InterPro"/>
</dbReference>
<evidence type="ECO:0000256" key="4">
    <source>
        <dbReference type="ARBA" id="ARBA00022692"/>
    </source>
</evidence>
<proteinExistence type="inferred from homology"/>
<feature type="transmembrane region" description="Helical" evidence="10">
    <location>
        <begin position="6"/>
        <end position="26"/>
    </location>
</feature>
<dbReference type="GO" id="GO:0051453">
    <property type="term" value="P:regulation of intracellular pH"/>
    <property type="evidence" value="ECO:0007669"/>
    <property type="project" value="TreeGrafter"/>
</dbReference>
<evidence type="ECO:0000256" key="10">
    <source>
        <dbReference type="RuleBase" id="RU366002"/>
    </source>
</evidence>